<organism evidence="7 8">
    <name type="scientific">Actinokineospora soli</name>
    <dbReference type="NCBI Taxonomy" id="1048753"/>
    <lineage>
        <taxon>Bacteria</taxon>
        <taxon>Bacillati</taxon>
        <taxon>Actinomycetota</taxon>
        <taxon>Actinomycetes</taxon>
        <taxon>Pseudonocardiales</taxon>
        <taxon>Pseudonocardiaceae</taxon>
        <taxon>Actinokineospora</taxon>
    </lineage>
</organism>
<evidence type="ECO:0000256" key="3">
    <source>
        <dbReference type="ARBA" id="ARBA00023082"/>
    </source>
</evidence>
<proteinExistence type="inferred from homology"/>
<dbReference type="InterPro" id="IPR036388">
    <property type="entry name" value="WH-like_DNA-bd_sf"/>
</dbReference>
<evidence type="ECO:0000256" key="4">
    <source>
        <dbReference type="ARBA" id="ARBA00023163"/>
    </source>
</evidence>
<evidence type="ECO:0000256" key="1">
    <source>
        <dbReference type="ARBA" id="ARBA00010641"/>
    </source>
</evidence>
<dbReference type="InterPro" id="IPR007627">
    <property type="entry name" value="RNA_pol_sigma70_r2"/>
</dbReference>
<gene>
    <name evidence="7" type="ORF">ACFQV2_19245</name>
</gene>
<evidence type="ECO:0000313" key="7">
    <source>
        <dbReference type="EMBL" id="MFC7615315.1"/>
    </source>
</evidence>
<comment type="caution">
    <text evidence="7">The sequence shown here is derived from an EMBL/GenBank/DDBJ whole genome shotgun (WGS) entry which is preliminary data.</text>
</comment>
<accession>A0ABW2TNE6</accession>
<feature type="domain" description="RNA polymerase sigma-70 region 2" evidence="5">
    <location>
        <begin position="18"/>
        <end position="85"/>
    </location>
</feature>
<comment type="similarity">
    <text evidence="1">Belongs to the sigma-70 factor family. ECF subfamily.</text>
</comment>
<dbReference type="Pfam" id="PF04542">
    <property type="entry name" value="Sigma70_r2"/>
    <property type="match status" value="1"/>
</dbReference>
<keyword evidence="8" id="KW-1185">Reference proteome</keyword>
<sequence length="173" mass="18712">MSPHPRARPDPAVALLDLYDTALPHVYGYLLARVRDPALAEDLTAETFLAAVAAARAPAAAPPSVPWLIGVARHKLADHWRRAARDHLRVAAATREGPGVEDPWEVCLDALLARDTLARLAPHHQAALTLRYLDGLPVPEVAACLGRTVHATEALLVRARAAFRRTYPEGGQP</sequence>
<dbReference type="Proteomes" id="UP001596512">
    <property type="component" value="Unassembled WGS sequence"/>
</dbReference>
<keyword evidence="4" id="KW-0804">Transcription</keyword>
<dbReference type="Pfam" id="PF08281">
    <property type="entry name" value="Sigma70_r4_2"/>
    <property type="match status" value="1"/>
</dbReference>
<dbReference type="Gene3D" id="1.10.10.10">
    <property type="entry name" value="Winged helix-like DNA-binding domain superfamily/Winged helix DNA-binding domain"/>
    <property type="match status" value="1"/>
</dbReference>
<dbReference type="InterPro" id="IPR013324">
    <property type="entry name" value="RNA_pol_sigma_r3/r4-like"/>
</dbReference>
<protein>
    <submittedName>
        <fullName evidence="7">RNA polymerase sigma factor</fullName>
    </submittedName>
</protein>
<keyword evidence="2" id="KW-0805">Transcription regulation</keyword>
<evidence type="ECO:0000256" key="2">
    <source>
        <dbReference type="ARBA" id="ARBA00023015"/>
    </source>
</evidence>
<name>A0ABW2TNE6_9PSEU</name>
<dbReference type="EMBL" id="JBHTEY010000004">
    <property type="protein sequence ID" value="MFC7615315.1"/>
    <property type="molecule type" value="Genomic_DNA"/>
</dbReference>
<dbReference type="InterPro" id="IPR013249">
    <property type="entry name" value="RNA_pol_sigma70_r4_t2"/>
</dbReference>
<dbReference type="SUPFAM" id="SSF88946">
    <property type="entry name" value="Sigma2 domain of RNA polymerase sigma factors"/>
    <property type="match status" value="1"/>
</dbReference>
<dbReference type="PANTHER" id="PTHR43133:SF57">
    <property type="entry name" value="RNA POLYMERASE SIGMA-70 FACTOR"/>
    <property type="match status" value="1"/>
</dbReference>
<evidence type="ECO:0000259" key="6">
    <source>
        <dbReference type="Pfam" id="PF08281"/>
    </source>
</evidence>
<dbReference type="Gene3D" id="1.10.1740.10">
    <property type="match status" value="1"/>
</dbReference>
<reference evidence="8" key="1">
    <citation type="journal article" date="2019" name="Int. J. Syst. Evol. Microbiol.">
        <title>The Global Catalogue of Microorganisms (GCM) 10K type strain sequencing project: providing services to taxonomists for standard genome sequencing and annotation.</title>
        <authorList>
            <consortium name="The Broad Institute Genomics Platform"/>
            <consortium name="The Broad Institute Genome Sequencing Center for Infectious Disease"/>
            <person name="Wu L."/>
            <person name="Ma J."/>
        </authorList>
    </citation>
    <scope>NUCLEOTIDE SEQUENCE [LARGE SCALE GENOMIC DNA]</scope>
    <source>
        <strain evidence="8">JCM 17695</strain>
    </source>
</reference>
<feature type="domain" description="RNA polymerase sigma factor 70 region 4 type 2" evidence="6">
    <location>
        <begin position="114"/>
        <end position="162"/>
    </location>
</feature>
<dbReference type="SUPFAM" id="SSF88659">
    <property type="entry name" value="Sigma3 and sigma4 domains of RNA polymerase sigma factors"/>
    <property type="match status" value="1"/>
</dbReference>
<dbReference type="InterPro" id="IPR013325">
    <property type="entry name" value="RNA_pol_sigma_r2"/>
</dbReference>
<dbReference type="InterPro" id="IPR039425">
    <property type="entry name" value="RNA_pol_sigma-70-like"/>
</dbReference>
<evidence type="ECO:0000259" key="5">
    <source>
        <dbReference type="Pfam" id="PF04542"/>
    </source>
</evidence>
<dbReference type="PANTHER" id="PTHR43133">
    <property type="entry name" value="RNA POLYMERASE ECF-TYPE SIGMA FACTO"/>
    <property type="match status" value="1"/>
</dbReference>
<keyword evidence="3" id="KW-0731">Sigma factor</keyword>
<evidence type="ECO:0000313" key="8">
    <source>
        <dbReference type="Proteomes" id="UP001596512"/>
    </source>
</evidence>